<dbReference type="InterPro" id="IPR001878">
    <property type="entry name" value="Znf_CCHC"/>
</dbReference>
<dbReference type="PROSITE" id="PS50158">
    <property type="entry name" value="ZF_CCHC"/>
    <property type="match status" value="2"/>
</dbReference>
<dbReference type="InterPro" id="IPR036875">
    <property type="entry name" value="Znf_CCHC_sf"/>
</dbReference>
<dbReference type="Pfam" id="PF00098">
    <property type="entry name" value="zf-CCHC"/>
    <property type="match status" value="2"/>
</dbReference>
<organism evidence="3">
    <name type="scientific">Medicago truncatula</name>
    <name type="common">Barrel medic</name>
    <name type="synonym">Medicago tribuloides</name>
    <dbReference type="NCBI Taxonomy" id="3880"/>
    <lineage>
        <taxon>Eukaryota</taxon>
        <taxon>Viridiplantae</taxon>
        <taxon>Streptophyta</taxon>
        <taxon>Embryophyta</taxon>
        <taxon>Tracheophyta</taxon>
        <taxon>Spermatophyta</taxon>
        <taxon>Magnoliopsida</taxon>
        <taxon>eudicotyledons</taxon>
        <taxon>Gunneridae</taxon>
        <taxon>Pentapetalae</taxon>
        <taxon>rosids</taxon>
        <taxon>fabids</taxon>
        <taxon>Fabales</taxon>
        <taxon>Fabaceae</taxon>
        <taxon>Papilionoideae</taxon>
        <taxon>50 kb inversion clade</taxon>
        <taxon>NPAAA clade</taxon>
        <taxon>Hologalegina</taxon>
        <taxon>IRL clade</taxon>
        <taxon>Trifolieae</taxon>
        <taxon>Medicago</taxon>
    </lineage>
</organism>
<protein>
    <submittedName>
        <fullName evidence="3">Zinc finger, CCHC-type</fullName>
    </submittedName>
</protein>
<accession>Q2HW80</accession>
<proteinExistence type="predicted"/>
<dbReference type="Gene3D" id="4.10.60.10">
    <property type="entry name" value="Zinc finger, CCHC-type"/>
    <property type="match status" value="1"/>
</dbReference>
<dbReference type="GO" id="GO:0008270">
    <property type="term" value="F:zinc ion binding"/>
    <property type="evidence" value="ECO:0007669"/>
    <property type="project" value="UniProtKB-KW"/>
</dbReference>
<keyword evidence="1" id="KW-0863">Zinc-finger</keyword>
<keyword evidence="1" id="KW-0862">Zinc</keyword>
<dbReference type="GO" id="GO:0003676">
    <property type="term" value="F:nucleic acid binding"/>
    <property type="evidence" value="ECO:0007669"/>
    <property type="project" value="InterPro"/>
</dbReference>
<gene>
    <name evidence="3" type="ORF">MtrDRAFT_AC147774g14v1</name>
</gene>
<evidence type="ECO:0000313" key="3">
    <source>
        <dbReference type="EMBL" id="ABD28303.1"/>
    </source>
</evidence>
<dbReference type="SMART" id="SM00343">
    <property type="entry name" value="ZnF_C2HC"/>
    <property type="match status" value="2"/>
</dbReference>
<name>Q2HW80_MEDTR</name>
<sequence>MVDVRQPKKKDAAEIVCFNCGEKGHKSNVCPEEIKKCVRCGKKGHVVADCNLNFECSKQ</sequence>
<dbReference type="AlphaFoldDB" id="Q2HW80"/>
<evidence type="ECO:0000259" key="2">
    <source>
        <dbReference type="PROSITE" id="PS50158"/>
    </source>
</evidence>
<dbReference type="EMBL" id="AC147774">
    <property type="protein sequence ID" value="ABD28303.1"/>
    <property type="molecule type" value="Genomic_DNA"/>
</dbReference>
<reference evidence="3" key="1">
    <citation type="submission" date="2004-04" db="EMBL/GenBank/DDBJ databases">
        <title>Medicago truncatula BAC genomic sequence.</title>
        <authorList>
            <person name="Town C.D."/>
            <person name="Tallon L.J."/>
            <person name="Arbogast T."/>
            <person name="Althoff R."/>
            <person name="Hine E."/>
            <person name="Monaghan E."/>
            <person name="Smith S.A."/>
            <person name="Utterback T."/>
            <person name="Feldblyum T."/>
            <person name="Koo H."/>
            <person name="Cheung F."/>
        </authorList>
    </citation>
    <scope>NUCLEOTIDE SEQUENCE</scope>
</reference>
<feature type="domain" description="CCHC-type" evidence="2">
    <location>
        <begin position="36"/>
        <end position="50"/>
    </location>
</feature>
<evidence type="ECO:0000256" key="1">
    <source>
        <dbReference type="PROSITE-ProRule" id="PRU00047"/>
    </source>
</evidence>
<reference evidence="3" key="2">
    <citation type="submission" date="2006-02" db="EMBL/GenBank/DDBJ databases">
        <authorList>
            <consortium name="The International Medicago Genome Annotation Group"/>
        </authorList>
    </citation>
    <scope>NUCLEOTIDE SEQUENCE</scope>
</reference>
<keyword evidence="1" id="KW-0479">Metal-binding</keyword>
<feature type="domain" description="CCHC-type" evidence="2">
    <location>
        <begin position="17"/>
        <end position="32"/>
    </location>
</feature>
<dbReference type="SUPFAM" id="SSF57756">
    <property type="entry name" value="Retrovirus zinc finger-like domains"/>
    <property type="match status" value="1"/>
</dbReference>